<proteinExistence type="predicted"/>
<name>A0A518KD37_9BACT</name>
<evidence type="ECO:0000256" key="1">
    <source>
        <dbReference type="SAM" id="MobiDB-lite"/>
    </source>
</evidence>
<reference evidence="2 3" key="1">
    <citation type="submission" date="2019-02" db="EMBL/GenBank/DDBJ databases">
        <title>Deep-cultivation of Planctomycetes and their phenomic and genomic characterization uncovers novel biology.</title>
        <authorList>
            <person name="Wiegand S."/>
            <person name="Jogler M."/>
            <person name="Boedeker C."/>
            <person name="Pinto D."/>
            <person name="Vollmers J."/>
            <person name="Rivas-Marin E."/>
            <person name="Kohn T."/>
            <person name="Peeters S.H."/>
            <person name="Heuer A."/>
            <person name="Rast P."/>
            <person name="Oberbeckmann S."/>
            <person name="Bunk B."/>
            <person name="Jeske O."/>
            <person name="Meyerdierks A."/>
            <person name="Storesund J.E."/>
            <person name="Kallscheuer N."/>
            <person name="Luecker S."/>
            <person name="Lage O.M."/>
            <person name="Pohl T."/>
            <person name="Merkel B.J."/>
            <person name="Hornburger P."/>
            <person name="Mueller R.-W."/>
            <person name="Bruemmer F."/>
            <person name="Labrenz M."/>
            <person name="Spormann A.M."/>
            <person name="Op den Camp H."/>
            <person name="Overmann J."/>
            <person name="Amann R."/>
            <person name="Jetten M.S.M."/>
            <person name="Mascher T."/>
            <person name="Medema M.H."/>
            <person name="Devos D.P."/>
            <person name="Kaster A.-K."/>
            <person name="Ovreas L."/>
            <person name="Rohde M."/>
            <person name="Galperin M.Y."/>
            <person name="Jogler C."/>
        </authorList>
    </citation>
    <scope>NUCLEOTIDE SEQUENCE [LARGE SCALE GENOMIC DNA]</scope>
    <source>
        <strain evidence="2 3">Spa11</strain>
    </source>
</reference>
<dbReference type="EMBL" id="CP036349">
    <property type="protein sequence ID" value="QDV75702.1"/>
    <property type="molecule type" value="Genomic_DNA"/>
</dbReference>
<dbReference type="AlphaFoldDB" id="A0A518KD37"/>
<accession>A0A518KD37</accession>
<organism evidence="2 3">
    <name type="scientific">Botrimarina mediterranea</name>
    <dbReference type="NCBI Taxonomy" id="2528022"/>
    <lineage>
        <taxon>Bacteria</taxon>
        <taxon>Pseudomonadati</taxon>
        <taxon>Planctomycetota</taxon>
        <taxon>Planctomycetia</taxon>
        <taxon>Pirellulales</taxon>
        <taxon>Lacipirellulaceae</taxon>
        <taxon>Botrimarina</taxon>
    </lineage>
</organism>
<evidence type="ECO:0000313" key="2">
    <source>
        <dbReference type="EMBL" id="QDV75702.1"/>
    </source>
</evidence>
<sequence length="436" mass="49424">MRSKCSLWMILEDASVQLERGNLHHVRWYYLRTGRVFRRFDDVRKRLAAGDERADAEHLALLKRYSPSTEKCDTDFYLFNCHRARDQAVAFNPKVARAFSRQRLAFLGYLEGRYGPGRFGAAAVRLRASWEQHATPDAEVIRNCAAEIRSLVDEFESRAPLLGEEEKWTDSNIARLGEQRLHDINREKQYKRERFVSVLQRKVGEAIYWAIGAGAFQGDIPYLYELAVAFDEERIEDAYAQLFTITNCTWSRLLRLGYGGTKGYPGSEFDVVLGNYARETRRLVETTKKIAHLFEEEAEFWENSAGLQSKPDPAPSENGSGGHRNPGSGTRRDPLAKAKAIAGLLEHHGYSDDSISNLESTTPTVLARECDIKSNTTVSNLIKSLWGGQPQYEAACDNASRRDRDREAFVAKLRQLANDYSPAREAYGPDLDGLNL</sequence>
<gene>
    <name evidence="2" type="ORF">Spa11_39230</name>
</gene>
<evidence type="ECO:0000313" key="3">
    <source>
        <dbReference type="Proteomes" id="UP000316426"/>
    </source>
</evidence>
<dbReference type="KEGG" id="bmei:Spa11_39230"/>
<feature type="region of interest" description="Disordered" evidence="1">
    <location>
        <begin position="304"/>
        <end position="333"/>
    </location>
</feature>
<keyword evidence="3" id="KW-1185">Reference proteome</keyword>
<dbReference type="Proteomes" id="UP000316426">
    <property type="component" value="Chromosome"/>
</dbReference>
<protein>
    <submittedName>
        <fullName evidence="2">Uncharacterized protein</fullName>
    </submittedName>
</protein>